<dbReference type="GO" id="GO:0006633">
    <property type="term" value="P:fatty acid biosynthetic process"/>
    <property type="evidence" value="ECO:0007669"/>
    <property type="project" value="UniProtKB-UniRule"/>
</dbReference>
<evidence type="ECO:0000256" key="4">
    <source>
        <dbReference type="ARBA" id="ARBA00023002"/>
    </source>
</evidence>
<feature type="site" description="Plays an important role in discriminating NADH against NADPH" evidence="9">
    <location>
        <position position="92"/>
    </location>
</feature>
<dbReference type="HAMAP" id="MF_01838">
    <property type="entry name" value="FabV_reductase"/>
    <property type="match status" value="1"/>
</dbReference>
<comment type="function">
    <text evidence="9">Involved in the fatty acid synthesis (FAS II). Catalyzes the reduction of a carbon-carbon double bond in an enoyl moiety that is covalently linked to a coenzyme A (CoA).</text>
</comment>
<feature type="binding site" evidence="9">
    <location>
        <begin position="158"/>
        <end position="159"/>
    </location>
    <ligand>
        <name>NAD(+)</name>
        <dbReference type="ChEBI" id="CHEBI:57540"/>
    </ligand>
</feature>
<dbReference type="NCBIfam" id="NF043048">
    <property type="entry name" value="EnoyACPredFabV"/>
    <property type="match status" value="1"/>
</dbReference>
<dbReference type="eggNOG" id="COG3007">
    <property type="taxonomic scope" value="Bacteria"/>
</dbReference>
<dbReference type="Pfam" id="PF07055">
    <property type="entry name" value="Eno-Rase_FAD_bd"/>
    <property type="match status" value="1"/>
</dbReference>
<keyword evidence="4 9" id="KW-0560">Oxidoreductase</keyword>
<feature type="binding site" evidence="9">
    <location>
        <begin position="65"/>
        <end position="70"/>
    </location>
    <ligand>
        <name>NAD(+)</name>
        <dbReference type="ChEBI" id="CHEBI:57540"/>
    </ligand>
</feature>
<keyword evidence="2 9" id="KW-0444">Lipid biosynthesis</keyword>
<evidence type="ECO:0000256" key="8">
    <source>
        <dbReference type="ARBA" id="ARBA00048302"/>
    </source>
</evidence>
<keyword evidence="14" id="KW-1185">Reference proteome</keyword>
<dbReference type="EMBL" id="CP002659">
    <property type="protein sequence ID" value="AEC02760.1"/>
    <property type="molecule type" value="Genomic_DNA"/>
</dbReference>
<comment type="pathway">
    <text evidence="9">Lipid metabolism; fatty acid biosynthesis.</text>
</comment>
<keyword evidence="7 9" id="KW-0275">Fatty acid biosynthesis</keyword>
<evidence type="ECO:0000259" key="11">
    <source>
        <dbReference type="Pfam" id="PF12241"/>
    </source>
</evidence>
<evidence type="ECO:0000256" key="5">
    <source>
        <dbReference type="ARBA" id="ARBA00023027"/>
    </source>
</evidence>
<feature type="domain" description="Trans-2-enoyl-CoA reductase catalytic" evidence="11">
    <location>
        <begin position="99"/>
        <end position="336"/>
    </location>
</feature>
<dbReference type="GO" id="GO:0050343">
    <property type="term" value="F:trans-2-enoyl-CoA reductase (NADH) activity"/>
    <property type="evidence" value="ECO:0007669"/>
    <property type="project" value="UniProtKB-UniRule"/>
</dbReference>
<feature type="binding site" evidence="9">
    <location>
        <begin position="128"/>
        <end position="129"/>
    </location>
    <ligand>
        <name>NAD(+)</name>
        <dbReference type="ChEBI" id="CHEBI:57540"/>
    </ligand>
</feature>
<keyword evidence="6 9" id="KW-0443">Lipid metabolism</keyword>
<dbReference type="RefSeq" id="WP_013740154.1">
    <property type="nucleotide sequence ID" value="NC_015436.1"/>
</dbReference>
<feature type="domain" description="Enoyl reductase FAD binding" evidence="10">
    <location>
        <begin position="343"/>
        <end position="404"/>
    </location>
</feature>
<dbReference type="Pfam" id="PF12242">
    <property type="entry name" value="Eno-Rase_NADH_b"/>
    <property type="match status" value="1"/>
</dbReference>
<evidence type="ECO:0000256" key="9">
    <source>
        <dbReference type="HAMAP-Rule" id="MF_01838"/>
    </source>
</evidence>
<dbReference type="InterPro" id="IPR010758">
    <property type="entry name" value="Trans-2-enoyl-CoA_reductase"/>
</dbReference>
<dbReference type="Pfam" id="PF12241">
    <property type="entry name" value="Enoyl_reductase"/>
    <property type="match status" value="1"/>
</dbReference>
<organism evidence="13 14">
    <name type="scientific">Parasphaerochaeta coccoides (strain ATCC BAA-1237 / DSM 17374 / SPN1)</name>
    <name type="common">Sphaerochaeta coccoides</name>
    <dbReference type="NCBI Taxonomy" id="760011"/>
    <lineage>
        <taxon>Bacteria</taxon>
        <taxon>Pseudomonadati</taxon>
        <taxon>Spirochaetota</taxon>
        <taxon>Spirochaetia</taxon>
        <taxon>Spirochaetales</taxon>
        <taxon>Sphaerochaetaceae</taxon>
        <taxon>Parasphaerochaeta</taxon>
    </lineage>
</organism>
<reference evidence="14" key="1">
    <citation type="submission" date="2011-04" db="EMBL/GenBank/DDBJ databases">
        <title>The complete genome of Spirochaeta coccoides DSM 17374.</title>
        <authorList>
            <person name="Lucas S."/>
            <person name="Copeland A."/>
            <person name="Lapidus A."/>
            <person name="Bruce D."/>
            <person name="Goodwin L."/>
            <person name="Pitluck S."/>
            <person name="Peters L."/>
            <person name="Kyrpides N."/>
            <person name="Mavromatis K."/>
            <person name="Pagani I."/>
            <person name="Ivanova N."/>
            <person name="Ovchinnikova G."/>
            <person name="Lu M."/>
            <person name="Detter J.C."/>
            <person name="Tapia R."/>
            <person name="Han C."/>
            <person name="Land M."/>
            <person name="Hauser L."/>
            <person name="Markowitz V."/>
            <person name="Cheng J.-F."/>
            <person name="Hugenholtz P."/>
            <person name="Woyke T."/>
            <person name="Wu D."/>
            <person name="Spring S."/>
            <person name="Schroeder M."/>
            <person name="Brambilla E."/>
            <person name="Klenk H.-P."/>
            <person name="Eisen J.A."/>
        </authorList>
    </citation>
    <scope>NUCLEOTIDE SEQUENCE [LARGE SCALE GENOMIC DNA]</scope>
    <source>
        <strain evidence="14">ATCC BAA-1237 / DSM 17374 / SPN1</strain>
    </source>
</reference>
<evidence type="ECO:0000256" key="3">
    <source>
        <dbReference type="ARBA" id="ARBA00022832"/>
    </source>
</evidence>
<dbReference type="Proteomes" id="UP000007939">
    <property type="component" value="Chromosome"/>
</dbReference>
<dbReference type="PANTHER" id="PTHR37480">
    <property type="entry name" value="ENOYL-[ACYL-CARRIER-PROTEIN] REDUCTASE [NADH]"/>
    <property type="match status" value="1"/>
</dbReference>
<gene>
    <name evidence="9" type="primary">fabV</name>
    <name evidence="13" type="ordered locus">Spico_1558</name>
</gene>
<dbReference type="AlphaFoldDB" id="F4GJL3"/>
<feature type="binding site" evidence="9">
    <location>
        <begin position="292"/>
        <end position="294"/>
    </location>
    <ligand>
        <name>NAD(+)</name>
        <dbReference type="ChEBI" id="CHEBI:57540"/>
    </ligand>
</feature>
<dbReference type="SMR" id="F4GJL3"/>
<evidence type="ECO:0000256" key="6">
    <source>
        <dbReference type="ARBA" id="ARBA00023098"/>
    </source>
</evidence>
<comment type="similarity">
    <text evidence="9">Belongs to the TER reductase family.</text>
</comment>
<dbReference type="OrthoDB" id="9802260at2"/>
<dbReference type="STRING" id="760011.Spico_1558"/>
<protein>
    <recommendedName>
        <fullName evidence="9">Trans-2-enoyl-CoA reductase [NADH]</fullName>
        <shortName evidence="9">TER</shortName>
        <ecNumber evidence="9">1.3.1.44</ecNumber>
    </recommendedName>
</protein>
<dbReference type="KEGG" id="scc:Spico_1558"/>
<dbReference type="UniPathway" id="UPA00094"/>
<reference evidence="13 14" key="2">
    <citation type="journal article" date="2012" name="Stand. Genomic Sci.">
        <title>Complete genome sequence of the termite hindgut bacterium Spirochaeta coccoides type strain (SPN1(T)), reclassification in the genus Sphaerochaeta as Sphaerochaeta coccoides comb. nov. and emendations of the family Spirochaetaceae and the genus Sphaerochaeta.</title>
        <authorList>
            <person name="Abt B."/>
            <person name="Han C."/>
            <person name="Scheuner C."/>
            <person name="Lu M."/>
            <person name="Lapidus A."/>
            <person name="Nolan M."/>
            <person name="Lucas S."/>
            <person name="Hammon N."/>
            <person name="Deshpande S."/>
            <person name="Cheng J.F."/>
            <person name="Tapia R."/>
            <person name="Goodwin L.A."/>
            <person name="Pitluck S."/>
            <person name="Liolios K."/>
            <person name="Pagani I."/>
            <person name="Ivanova N."/>
            <person name="Mavromatis K."/>
            <person name="Mikhailova N."/>
            <person name="Huntemann M."/>
            <person name="Pati A."/>
            <person name="Chen A."/>
            <person name="Palaniappan K."/>
            <person name="Land M."/>
            <person name="Hauser L."/>
            <person name="Brambilla E.M."/>
            <person name="Rohde M."/>
            <person name="Spring S."/>
            <person name="Gronow S."/>
            <person name="Goker M."/>
            <person name="Woyke T."/>
            <person name="Bristow J."/>
            <person name="Eisen J.A."/>
            <person name="Markowitz V."/>
            <person name="Hugenholtz P."/>
            <person name="Kyrpides N.C."/>
            <person name="Klenk H.P."/>
            <person name="Detter J.C."/>
        </authorList>
    </citation>
    <scope>NUCLEOTIDE SEQUENCE [LARGE SCALE GENOMIC DNA]</scope>
    <source>
        <strain evidence="14">ATCC BAA-1237 / DSM 17374 / SPN1</strain>
    </source>
</reference>
<evidence type="ECO:0000259" key="12">
    <source>
        <dbReference type="Pfam" id="PF12242"/>
    </source>
</evidence>
<proteinExistence type="inferred from homology"/>
<dbReference type="PANTHER" id="PTHR37480:SF1">
    <property type="entry name" value="ENOYL-[ACYL-CARRIER-PROTEIN] REDUCTASE [NADH]"/>
    <property type="match status" value="1"/>
</dbReference>
<dbReference type="EC" id="1.3.1.44" evidence="9"/>
<dbReference type="InterPro" id="IPR050048">
    <property type="entry name" value="FabV-like_NADH_b"/>
</dbReference>
<dbReference type="Gene3D" id="3.40.50.720">
    <property type="entry name" value="NAD(P)-binding Rossmann-like Domain"/>
    <property type="match status" value="1"/>
</dbReference>
<dbReference type="HOGENOM" id="CLU_057698_1_0_12"/>
<feature type="binding site" evidence="9">
    <location>
        <position position="244"/>
    </location>
    <ligand>
        <name>substrate</name>
    </ligand>
</feature>
<dbReference type="GO" id="GO:0004318">
    <property type="term" value="F:enoyl-[acyl-carrier-protein] reductase (NADH) activity"/>
    <property type="evidence" value="ECO:0007669"/>
    <property type="project" value="TreeGrafter"/>
</dbReference>
<feature type="domain" description="Trans-2-enoyl-CoA reductase-like NAD(P)H binding" evidence="12">
    <location>
        <begin position="7"/>
        <end position="97"/>
    </location>
</feature>
<feature type="active site" description="Proton donor" evidence="9">
    <location>
        <position position="254"/>
    </location>
</feature>
<evidence type="ECO:0000256" key="7">
    <source>
        <dbReference type="ARBA" id="ARBA00023160"/>
    </source>
</evidence>
<feature type="binding site" evidence="9">
    <location>
        <begin position="91"/>
        <end position="92"/>
    </location>
    <ligand>
        <name>NAD(+)</name>
        <dbReference type="ChEBI" id="CHEBI:57540"/>
    </ligand>
</feature>
<evidence type="ECO:0000256" key="2">
    <source>
        <dbReference type="ARBA" id="ARBA00022516"/>
    </source>
</evidence>
<dbReference type="InterPro" id="IPR024906">
    <property type="entry name" value="Eno_Rdtase_FAD-bd_dom"/>
</dbReference>
<accession>F4GJL3</accession>
<evidence type="ECO:0000259" key="10">
    <source>
        <dbReference type="Pfam" id="PF07055"/>
    </source>
</evidence>
<dbReference type="NCBIfam" id="NF010177">
    <property type="entry name" value="PRK13656.1"/>
    <property type="match status" value="1"/>
</dbReference>
<keyword evidence="5 9" id="KW-0520">NAD</keyword>
<evidence type="ECO:0000313" key="13">
    <source>
        <dbReference type="EMBL" id="AEC02760.1"/>
    </source>
</evidence>
<name>F4GJL3_PARC1</name>
<comment type="subunit">
    <text evidence="1 9">Monomer.</text>
</comment>
<evidence type="ECO:0000256" key="1">
    <source>
        <dbReference type="ARBA" id="ARBA00011245"/>
    </source>
</evidence>
<sequence length="412" mass="45373">MNENKVVIQKKVIRNISLTAHPAGCARYVRDLIEQARSLANGSSPDKRYLTVTGLSLPKRVLVIGGSTGYGLASRVVAAFCGGADTIGVSFERLPTESKTATPGWYATHVFDQEARKTGSGSVSLYGDAFAMETKEKVAQAIKETCEGGQVDMVVYSIASPVRTDPQTGVTYQSVLKTVGEPYESLSLDIPLEKIISVTVPVATGEQVAETVKVMGGEDWMLWMEYLKEQGVLASGVKTIAYSYIGPEKTYPIYRHGSIGMAKRNLEETVPRIDGLLASLDGKAYVSVNKALVTRASFVIPVVPLYMALLYQIMQEKNLHEGCLEQAYRLFTEKLYGVDAVATDEMGRIRLDDWEMRRDVQEDVDAAWLLQKDGEKIAGGNVISCVQEYDRLHGFGYEDIDYNLPIDPREIL</sequence>
<evidence type="ECO:0000313" key="14">
    <source>
        <dbReference type="Proteomes" id="UP000007939"/>
    </source>
</evidence>
<keyword evidence="3 9" id="KW-0276">Fatty acid metabolism</keyword>
<dbReference type="GO" id="GO:0051287">
    <property type="term" value="F:NAD binding"/>
    <property type="evidence" value="ECO:0007669"/>
    <property type="project" value="UniProtKB-UniRule"/>
</dbReference>
<comment type="catalytic activity">
    <reaction evidence="8 9">
        <text>a 2,3-saturated acyl-CoA + NAD(+) = a (2E)-enoyl-CoA + NADH + H(+)</text>
        <dbReference type="Rhea" id="RHEA:18177"/>
        <dbReference type="ChEBI" id="CHEBI:15378"/>
        <dbReference type="ChEBI" id="CHEBI:57540"/>
        <dbReference type="ChEBI" id="CHEBI:57945"/>
        <dbReference type="ChEBI" id="CHEBI:58856"/>
        <dbReference type="ChEBI" id="CHEBI:65111"/>
        <dbReference type="EC" id="1.3.1.44"/>
    </reaction>
</comment>
<feature type="binding site" evidence="9">
    <location>
        <position position="263"/>
    </location>
    <ligand>
        <name>NAD(+)</name>
        <dbReference type="ChEBI" id="CHEBI:57540"/>
    </ligand>
</feature>
<dbReference type="InterPro" id="IPR024910">
    <property type="entry name" value="Enoyl-CoA_Rdtase_cat_dom"/>
</dbReference>